<dbReference type="AlphaFoldDB" id="A0A367JWR8"/>
<dbReference type="EMBL" id="PJQM01002567">
    <property type="protein sequence ID" value="RCH94357.1"/>
    <property type="molecule type" value="Genomic_DNA"/>
</dbReference>
<evidence type="ECO:0000313" key="1">
    <source>
        <dbReference type="EMBL" id="RCH94357.1"/>
    </source>
</evidence>
<comment type="caution">
    <text evidence="1">The sequence shown here is derived from an EMBL/GenBank/DDBJ whole genome shotgun (WGS) entry which is preliminary data.</text>
</comment>
<reference evidence="1 2" key="1">
    <citation type="journal article" date="2018" name="G3 (Bethesda)">
        <title>Phylogenetic and Phylogenomic Definition of Rhizopus Species.</title>
        <authorList>
            <person name="Gryganskyi A.P."/>
            <person name="Golan J."/>
            <person name="Dolatabadi S."/>
            <person name="Mondo S."/>
            <person name="Robb S."/>
            <person name="Idnurm A."/>
            <person name="Muszewska A."/>
            <person name="Steczkiewicz K."/>
            <person name="Masonjones S."/>
            <person name="Liao H.L."/>
            <person name="Gajdeczka M.T."/>
            <person name="Anike F."/>
            <person name="Vuek A."/>
            <person name="Anishchenko I.M."/>
            <person name="Voigt K."/>
            <person name="de Hoog G.S."/>
            <person name="Smith M.E."/>
            <person name="Heitman J."/>
            <person name="Vilgalys R."/>
            <person name="Stajich J.E."/>
        </authorList>
    </citation>
    <scope>NUCLEOTIDE SEQUENCE [LARGE SCALE GENOMIC DNA]</scope>
    <source>
        <strain evidence="1 2">LSU 92-RS-03</strain>
    </source>
</reference>
<name>A0A367JWR8_RHIST</name>
<dbReference type="Proteomes" id="UP000253551">
    <property type="component" value="Unassembled WGS sequence"/>
</dbReference>
<keyword evidence="2" id="KW-1185">Reference proteome</keyword>
<organism evidence="1 2">
    <name type="scientific">Rhizopus stolonifer</name>
    <name type="common">Rhizopus nigricans</name>
    <dbReference type="NCBI Taxonomy" id="4846"/>
    <lineage>
        <taxon>Eukaryota</taxon>
        <taxon>Fungi</taxon>
        <taxon>Fungi incertae sedis</taxon>
        <taxon>Mucoromycota</taxon>
        <taxon>Mucoromycotina</taxon>
        <taxon>Mucoromycetes</taxon>
        <taxon>Mucorales</taxon>
        <taxon>Mucorineae</taxon>
        <taxon>Rhizopodaceae</taxon>
        <taxon>Rhizopus</taxon>
    </lineage>
</organism>
<sequence>YSIILIMDTTRTHVYDPVFDNAFIYDKTFITKRADCIPNITREFDDIANQCVDFILSNLNDDTDYLLAEEKPEFNGVKKDIGKGKTLQMAMLRKWTQCVGKSRIFNVEAITCQWQGVKLQIIGTKYVSQNHSISYNKEIFFVPKIVNNLASFAQTLAAVLFLETSEFMHFQRCDTDDDILLRSDSTTGYDSSNNEQIVDFDLEEDTTIALQNIKHDDGIVTVKDWEGFCGKE</sequence>
<evidence type="ECO:0000313" key="2">
    <source>
        <dbReference type="Proteomes" id="UP000253551"/>
    </source>
</evidence>
<accession>A0A367JWR8</accession>
<dbReference type="OrthoDB" id="2247269at2759"/>
<protein>
    <submittedName>
        <fullName evidence="1">Uncharacterized protein</fullName>
    </submittedName>
</protein>
<gene>
    <name evidence="1" type="ORF">CU098_008516</name>
</gene>
<proteinExistence type="predicted"/>
<feature type="non-terminal residue" evidence="1">
    <location>
        <position position="1"/>
    </location>
</feature>